<evidence type="ECO:0000256" key="1">
    <source>
        <dbReference type="SAM" id="Coils"/>
    </source>
</evidence>
<dbReference type="Gramene" id="arahy.Tifrunner.gnm2.ann2.Ah10g006500.1">
    <property type="protein sequence ID" value="arahy.Tifrunner.gnm2.ann2.Ah10g006500.1-CDS"/>
    <property type="gene ID" value="arahy.Tifrunner.gnm2.ann2.Ah10g006500"/>
</dbReference>
<dbReference type="EMBL" id="SDMP01000010">
    <property type="protein sequence ID" value="RYR36323.1"/>
    <property type="molecule type" value="Genomic_DNA"/>
</dbReference>
<dbReference type="Proteomes" id="UP000289738">
    <property type="component" value="Chromosome A10"/>
</dbReference>
<reference evidence="3 4" key="1">
    <citation type="submission" date="2019-01" db="EMBL/GenBank/DDBJ databases">
        <title>Sequencing of cultivated peanut Arachis hypogaea provides insights into genome evolution and oil improvement.</title>
        <authorList>
            <person name="Chen X."/>
        </authorList>
    </citation>
    <scope>NUCLEOTIDE SEQUENCE [LARGE SCALE GENOMIC DNA]</scope>
    <source>
        <strain evidence="4">cv. Fuhuasheng</strain>
        <tissue evidence="3">Leaves</tissue>
    </source>
</reference>
<feature type="coiled-coil region" evidence="1">
    <location>
        <begin position="213"/>
        <end position="294"/>
    </location>
</feature>
<dbReference type="AlphaFoldDB" id="A0A445BCC5"/>
<accession>A0A445BCC5</accession>
<evidence type="ECO:0000313" key="3">
    <source>
        <dbReference type="EMBL" id="RYR36323.1"/>
    </source>
</evidence>
<sequence>MDRPRAHSSPHLVSSPSSNNAERPQPQEDCNLEGITTNVRLLLKLIQDHNGASMKENEERKVHRVNGIMSILDEVRSRIQRIQTSTKKKAELRRCNTDLRPTIPTSNDKRQPDLPIDEKERLRRELNASFMARQSLQAMCASLGKEKQIMASELARKAQELAEMEELLVDLKTQNNMLAEKLYACSSEKKSNDAEIEGNIALQERNRALTEQLHKSLDAYRSLKHKYKDAREENQEIHATLEQLKEEVEAGTQRIHGFKEQVIKSHENIFAEEISAIENMLESLSLKISKHDQNKT</sequence>
<dbReference type="PANTHER" id="PTHR38378:SF3">
    <property type="entry name" value="MYOSIN HEAVY CHAIN-LIKE PROTEIN"/>
    <property type="match status" value="1"/>
</dbReference>
<dbReference type="OrthoDB" id="1897593at2759"/>
<feature type="region of interest" description="Disordered" evidence="2">
    <location>
        <begin position="1"/>
        <end position="30"/>
    </location>
</feature>
<gene>
    <name evidence="3" type="ORF">Ahy_A10g051308</name>
</gene>
<proteinExistence type="predicted"/>
<feature type="coiled-coil region" evidence="1">
    <location>
        <begin position="147"/>
        <end position="181"/>
    </location>
</feature>
<keyword evidence="4" id="KW-1185">Reference proteome</keyword>
<comment type="caution">
    <text evidence="3">The sequence shown here is derived from an EMBL/GenBank/DDBJ whole genome shotgun (WGS) entry which is preliminary data.</text>
</comment>
<dbReference type="SMR" id="A0A445BCC5"/>
<feature type="compositionally biased region" description="Basic and acidic residues" evidence="2">
    <location>
        <begin position="107"/>
        <end position="117"/>
    </location>
</feature>
<feature type="compositionally biased region" description="Low complexity" evidence="2">
    <location>
        <begin position="7"/>
        <end position="18"/>
    </location>
</feature>
<name>A0A445BCC5_ARAHY</name>
<feature type="region of interest" description="Disordered" evidence="2">
    <location>
        <begin position="98"/>
        <end position="117"/>
    </location>
</feature>
<evidence type="ECO:0000313" key="4">
    <source>
        <dbReference type="Proteomes" id="UP000289738"/>
    </source>
</evidence>
<dbReference type="PANTHER" id="PTHR38378">
    <property type="entry name" value="MYOSIN HEAVY CHAIN-LIKE PROTEIN"/>
    <property type="match status" value="1"/>
</dbReference>
<organism evidence="3 4">
    <name type="scientific">Arachis hypogaea</name>
    <name type="common">Peanut</name>
    <dbReference type="NCBI Taxonomy" id="3818"/>
    <lineage>
        <taxon>Eukaryota</taxon>
        <taxon>Viridiplantae</taxon>
        <taxon>Streptophyta</taxon>
        <taxon>Embryophyta</taxon>
        <taxon>Tracheophyta</taxon>
        <taxon>Spermatophyta</taxon>
        <taxon>Magnoliopsida</taxon>
        <taxon>eudicotyledons</taxon>
        <taxon>Gunneridae</taxon>
        <taxon>Pentapetalae</taxon>
        <taxon>rosids</taxon>
        <taxon>fabids</taxon>
        <taxon>Fabales</taxon>
        <taxon>Fabaceae</taxon>
        <taxon>Papilionoideae</taxon>
        <taxon>50 kb inversion clade</taxon>
        <taxon>dalbergioids sensu lato</taxon>
        <taxon>Dalbergieae</taxon>
        <taxon>Pterocarpus clade</taxon>
        <taxon>Arachis</taxon>
    </lineage>
</organism>
<keyword evidence="1" id="KW-0175">Coiled coil</keyword>
<protein>
    <submittedName>
        <fullName evidence="3">Uncharacterized protein</fullName>
    </submittedName>
</protein>
<evidence type="ECO:0000256" key="2">
    <source>
        <dbReference type="SAM" id="MobiDB-lite"/>
    </source>
</evidence>